<dbReference type="OrthoDB" id="3773784at2"/>
<comment type="caution">
    <text evidence="2">The sequence shown here is derived from an EMBL/GenBank/DDBJ whole genome shotgun (WGS) entry which is preliminary data.</text>
</comment>
<sequence>MVQPIRRADSVSGLRLQIGARTIATIPRRLSRVSLSLDRALAGRMPTLPPLPGGEDGYLVTSLPEAVAPVWSGLRFERQRYTRYYVDLAAGEAAWRAGLSGQTRSTLKRKAKKLAATSGGALDVRRFRTADELAAFHPIARALAEKTYQERLMGAGLPDDPAWVRRMIATAGEDDVRAWLLYVADAPAAYLWCGADGGTLRYDYVGHDPAFAALSSGSVLMEAALVDLFSDRFARFDFTEGEGQHKRGMASAGIACRDLLLLRPTLGNRGAVALVGGFDAAMRVAKRAASVPLLQGVARRVRRA</sequence>
<protein>
    <recommendedName>
        <fullName evidence="1">BioF2-like acetyltransferase domain-containing protein</fullName>
    </recommendedName>
</protein>
<feature type="domain" description="BioF2-like acetyltransferase" evidence="1">
    <location>
        <begin position="102"/>
        <end position="247"/>
    </location>
</feature>
<dbReference type="Proteomes" id="UP000188729">
    <property type="component" value="Unassembled WGS sequence"/>
</dbReference>
<evidence type="ECO:0000259" key="1">
    <source>
        <dbReference type="Pfam" id="PF13480"/>
    </source>
</evidence>
<evidence type="ECO:0000313" key="2">
    <source>
        <dbReference type="EMBL" id="ONF96923.1"/>
    </source>
</evidence>
<dbReference type="EMBL" id="MPSB01000003">
    <property type="protein sequence ID" value="ONF96923.1"/>
    <property type="molecule type" value="Genomic_DNA"/>
</dbReference>
<dbReference type="SUPFAM" id="SSF55729">
    <property type="entry name" value="Acyl-CoA N-acyltransferases (Nat)"/>
    <property type="match status" value="1"/>
</dbReference>
<name>A0A1V2EWK4_9SPHN</name>
<dbReference type="STRING" id="1915074.SPHI_11190"/>
<proteinExistence type="predicted"/>
<dbReference type="InterPro" id="IPR038740">
    <property type="entry name" value="BioF2-like_GNAT_dom"/>
</dbReference>
<dbReference type="Gene3D" id="3.40.630.30">
    <property type="match status" value="1"/>
</dbReference>
<gene>
    <name evidence="2" type="ORF">SPHI_11190</name>
</gene>
<dbReference type="AlphaFoldDB" id="A0A1V2EWK4"/>
<accession>A0A1V2EWK4</accession>
<reference evidence="2 3" key="1">
    <citation type="submission" date="2016-11" db="EMBL/GenBank/DDBJ databases">
        <title>Genome sequence of Sphingomonas jeddahensis G39.</title>
        <authorList>
            <person name="Poehlein A."/>
            <person name="Wuebbeler J.H."/>
            <person name="Steinbuechel A."/>
            <person name="Daniel R."/>
        </authorList>
    </citation>
    <scope>NUCLEOTIDE SEQUENCE [LARGE SCALE GENOMIC DNA]</scope>
    <source>
        <strain evidence="2 3">G39</strain>
    </source>
</reference>
<keyword evidence="3" id="KW-1185">Reference proteome</keyword>
<dbReference type="Pfam" id="PF13480">
    <property type="entry name" value="Acetyltransf_6"/>
    <property type="match status" value="1"/>
</dbReference>
<evidence type="ECO:0000313" key="3">
    <source>
        <dbReference type="Proteomes" id="UP000188729"/>
    </source>
</evidence>
<organism evidence="2 3">
    <name type="scientific">Sphingomonas jeddahensis</name>
    <dbReference type="NCBI Taxonomy" id="1915074"/>
    <lineage>
        <taxon>Bacteria</taxon>
        <taxon>Pseudomonadati</taxon>
        <taxon>Pseudomonadota</taxon>
        <taxon>Alphaproteobacteria</taxon>
        <taxon>Sphingomonadales</taxon>
        <taxon>Sphingomonadaceae</taxon>
        <taxon>Sphingomonas</taxon>
    </lineage>
</organism>
<dbReference type="InterPro" id="IPR016181">
    <property type="entry name" value="Acyl_CoA_acyltransferase"/>
</dbReference>